<evidence type="ECO:0000256" key="1">
    <source>
        <dbReference type="SAM" id="MobiDB-lite"/>
    </source>
</evidence>
<protein>
    <recommendedName>
        <fullName evidence="4">HAT C-terminal dimerisation domain-containing protein</fullName>
    </recommendedName>
</protein>
<reference evidence="2" key="1">
    <citation type="submission" date="2023-03" db="EMBL/GenBank/DDBJ databases">
        <title>Massive genome expansion in bonnet fungi (Mycena s.s.) driven by repeated elements and novel gene families across ecological guilds.</title>
        <authorList>
            <consortium name="Lawrence Berkeley National Laboratory"/>
            <person name="Harder C.B."/>
            <person name="Miyauchi S."/>
            <person name="Viragh M."/>
            <person name="Kuo A."/>
            <person name="Thoen E."/>
            <person name="Andreopoulos B."/>
            <person name="Lu D."/>
            <person name="Skrede I."/>
            <person name="Drula E."/>
            <person name="Henrissat B."/>
            <person name="Morin E."/>
            <person name="Kohler A."/>
            <person name="Barry K."/>
            <person name="LaButti K."/>
            <person name="Morin E."/>
            <person name="Salamov A."/>
            <person name="Lipzen A."/>
            <person name="Mereny Z."/>
            <person name="Hegedus B."/>
            <person name="Baldrian P."/>
            <person name="Stursova M."/>
            <person name="Weitz H."/>
            <person name="Taylor A."/>
            <person name="Grigoriev I.V."/>
            <person name="Nagy L.G."/>
            <person name="Martin F."/>
            <person name="Kauserud H."/>
        </authorList>
    </citation>
    <scope>NUCLEOTIDE SEQUENCE</scope>
    <source>
        <strain evidence="2">CBHHK067</strain>
    </source>
</reference>
<feature type="region of interest" description="Disordered" evidence="1">
    <location>
        <begin position="48"/>
        <end position="68"/>
    </location>
</feature>
<evidence type="ECO:0000313" key="3">
    <source>
        <dbReference type="Proteomes" id="UP001221757"/>
    </source>
</evidence>
<accession>A0AAD7DRK7</accession>
<gene>
    <name evidence="2" type="ORF">B0H17DRAFT_928294</name>
</gene>
<dbReference type="EMBL" id="JARKIE010000029">
    <property type="protein sequence ID" value="KAJ7697703.1"/>
    <property type="molecule type" value="Genomic_DNA"/>
</dbReference>
<evidence type="ECO:0000313" key="2">
    <source>
        <dbReference type="EMBL" id="KAJ7697703.1"/>
    </source>
</evidence>
<comment type="caution">
    <text evidence="2">The sequence shown here is derived from an EMBL/GenBank/DDBJ whole genome shotgun (WGS) entry which is preliminary data.</text>
</comment>
<proteinExistence type="predicted"/>
<organism evidence="2 3">
    <name type="scientific">Mycena rosella</name>
    <name type="common">Pink bonnet</name>
    <name type="synonym">Agaricus rosellus</name>
    <dbReference type="NCBI Taxonomy" id="1033263"/>
    <lineage>
        <taxon>Eukaryota</taxon>
        <taxon>Fungi</taxon>
        <taxon>Dikarya</taxon>
        <taxon>Basidiomycota</taxon>
        <taxon>Agaricomycotina</taxon>
        <taxon>Agaricomycetes</taxon>
        <taxon>Agaricomycetidae</taxon>
        <taxon>Agaricales</taxon>
        <taxon>Marasmiineae</taxon>
        <taxon>Mycenaceae</taxon>
        <taxon>Mycena</taxon>
    </lineage>
</organism>
<name>A0AAD7DRK7_MYCRO</name>
<dbReference type="Proteomes" id="UP001221757">
    <property type="component" value="Unassembled WGS sequence"/>
</dbReference>
<dbReference type="AlphaFoldDB" id="A0AAD7DRK7"/>
<sequence length="68" mass="7576">MHSSYKRCGQIRFHLSRFGPLKSVSAAFSFLHVRLHPWLPIQGSSTATERAFSSGSLTGTKLRSKLTL</sequence>
<keyword evidence="3" id="KW-1185">Reference proteome</keyword>
<evidence type="ECO:0008006" key="4">
    <source>
        <dbReference type="Google" id="ProtNLM"/>
    </source>
</evidence>